<accession>A0A4R6SMJ1</accession>
<evidence type="ECO:0000259" key="1">
    <source>
        <dbReference type="Pfam" id="PF01408"/>
    </source>
</evidence>
<feature type="domain" description="Gfo/Idh/MocA-like oxidoreductase N-terminal" evidence="1">
    <location>
        <begin position="15"/>
        <end position="133"/>
    </location>
</feature>
<dbReference type="EMBL" id="SNXZ01000001">
    <property type="protein sequence ID" value="TDQ05508.1"/>
    <property type="molecule type" value="Genomic_DNA"/>
</dbReference>
<gene>
    <name evidence="3" type="ORF">EV186_1011482</name>
</gene>
<dbReference type="SUPFAM" id="SSF51735">
    <property type="entry name" value="NAD(P)-binding Rossmann-fold domains"/>
    <property type="match status" value="1"/>
</dbReference>
<dbReference type="AlphaFoldDB" id="A0A4R6SMJ1"/>
<dbReference type="GO" id="GO:0000166">
    <property type="term" value="F:nucleotide binding"/>
    <property type="evidence" value="ECO:0007669"/>
    <property type="project" value="InterPro"/>
</dbReference>
<dbReference type="InterPro" id="IPR055170">
    <property type="entry name" value="GFO_IDH_MocA-like_dom"/>
</dbReference>
<dbReference type="PANTHER" id="PTHR43377:SF6">
    <property type="entry name" value="GFO_IDH_MOCA-LIKE OXIDOREDUCTASE N-TERMINAL DOMAIN-CONTAINING PROTEIN"/>
    <property type="match status" value="1"/>
</dbReference>
<keyword evidence="4" id="KW-1185">Reference proteome</keyword>
<dbReference type="Pfam" id="PF01408">
    <property type="entry name" value="GFO_IDH_MocA"/>
    <property type="match status" value="1"/>
</dbReference>
<dbReference type="Pfam" id="PF22725">
    <property type="entry name" value="GFO_IDH_MocA_C3"/>
    <property type="match status" value="1"/>
</dbReference>
<dbReference type="Gene3D" id="3.40.50.720">
    <property type="entry name" value="NAD(P)-binding Rossmann-like Domain"/>
    <property type="match status" value="1"/>
</dbReference>
<evidence type="ECO:0000259" key="2">
    <source>
        <dbReference type="Pfam" id="PF22725"/>
    </source>
</evidence>
<dbReference type="Gene3D" id="3.30.360.10">
    <property type="entry name" value="Dihydrodipicolinate Reductase, domain 2"/>
    <property type="match status" value="1"/>
</dbReference>
<name>A0A4R6SMJ1_LABRH</name>
<comment type="caution">
    <text evidence="3">The sequence shown here is derived from an EMBL/GenBank/DDBJ whole genome shotgun (WGS) entry which is preliminary data.</text>
</comment>
<evidence type="ECO:0000313" key="3">
    <source>
        <dbReference type="EMBL" id="TDQ05508.1"/>
    </source>
</evidence>
<dbReference type="InterPro" id="IPR036291">
    <property type="entry name" value="NAD(P)-bd_dom_sf"/>
</dbReference>
<proteinExistence type="predicted"/>
<evidence type="ECO:0000313" key="4">
    <source>
        <dbReference type="Proteomes" id="UP000295444"/>
    </source>
</evidence>
<protein>
    <submittedName>
        <fullName evidence="3">Putative dehydrogenase</fullName>
    </submittedName>
</protein>
<dbReference type="Proteomes" id="UP000295444">
    <property type="component" value="Unassembled WGS sequence"/>
</dbReference>
<dbReference type="PANTHER" id="PTHR43377">
    <property type="entry name" value="BILIVERDIN REDUCTASE A"/>
    <property type="match status" value="1"/>
</dbReference>
<reference evidence="3 4" key="1">
    <citation type="submission" date="2019-03" db="EMBL/GenBank/DDBJ databases">
        <title>Genomic Encyclopedia of Type Strains, Phase IV (KMG-IV): sequencing the most valuable type-strain genomes for metagenomic binning, comparative biology and taxonomic classification.</title>
        <authorList>
            <person name="Goeker M."/>
        </authorList>
    </citation>
    <scope>NUCLEOTIDE SEQUENCE [LARGE SCALE GENOMIC DNA]</scope>
    <source>
        <strain evidence="3 4">DSM 45361</strain>
    </source>
</reference>
<organism evidence="3 4">
    <name type="scientific">Labedaea rhizosphaerae</name>
    <dbReference type="NCBI Taxonomy" id="598644"/>
    <lineage>
        <taxon>Bacteria</taxon>
        <taxon>Bacillati</taxon>
        <taxon>Actinomycetota</taxon>
        <taxon>Actinomycetes</taxon>
        <taxon>Pseudonocardiales</taxon>
        <taxon>Pseudonocardiaceae</taxon>
        <taxon>Labedaea</taxon>
    </lineage>
</organism>
<dbReference type="SUPFAM" id="SSF55347">
    <property type="entry name" value="Glyceraldehyde-3-phosphate dehydrogenase-like, C-terminal domain"/>
    <property type="match status" value="1"/>
</dbReference>
<dbReference type="InterPro" id="IPR051450">
    <property type="entry name" value="Gfo/Idh/MocA_Oxidoreductases"/>
</dbReference>
<dbReference type="InterPro" id="IPR000683">
    <property type="entry name" value="Gfo/Idh/MocA-like_OxRdtase_N"/>
</dbReference>
<sequence length="364" mass="38868">MLTETLKGEVDVTIGIAVIGAGYWGPNLVRNAQATPGLRLEYLCDLDEARARKVLGDYSTVRTSSSLDEVLADPAVDAVAVATPAATHLPVAMAALRAGKHVLVEKPLAANYADGRKLVDEAERRGLTLMLDHTFVYTPVVQHLRELIRSGGIGTVQYLDSVRINLGLVQPDVDVLWDLAPHDLSIFTAILPDDVVPIAVSAHGSDPIGAGRACVAHLTIELSGGAMAHVHVNWLSPTKIRTFVVGGSTRTVVWDDTNPAQRLSIYDRGVDKADPQTLPEDRRAQAIVSYRSGDMVAPALPEREALRAMMAEFADAIAVGRRPLTDGRSGLRVLSLLEAASASLAHGGAFMPVLEDSELMEVSA</sequence>
<feature type="domain" description="GFO/IDH/MocA-like oxidoreductase" evidence="2">
    <location>
        <begin position="141"/>
        <end position="249"/>
    </location>
</feature>